<proteinExistence type="predicted"/>
<dbReference type="Gene3D" id="1.20.200.10">
    <property type="entry name" value="Fumarase/aspartase (Central domain)"/>
    <property type="match status" value="1"/>
</dbReference>
<dbReference type="FunFam" id="1.10.40.30:FF:000002">
    <property type="entry name" value="Fumarate hydratase class II"/>
    <property type="match status" value="1"/>
</dbReference>
<accession>A0A080LWD2</accession>
<dbReference type="Pfam" id="PF10415">
    <property type="entry name" value="FumaraseC_C"/>
    <property type="match status" value="1"/>
</dbReference>
<comment type="caution">
    <text evidence="2">The sequence shown here is derived from an EMBL/GenBank/DDBJ whole genome shotgun (WGS) entry which is preliminary data.</text>
</comment>
<protein>
    <submittedName>
        <fullName evidence="2">Fumarate hydratase class II</fullName>
        <ecNumber evidence="2">4.2.1.2</ecNumber>
    </submittedName>
</protein>
<evidence type="ECO:0000313" key="3">
    <source>
        <dbReference type="Proteomes" id="UP000020077"/>
    </source>
</evidence>
<organism evidence="2 3">
    <name type="scientific">Candidatus Accumulibacter phosphatis</name>
    <dbReference type="NCBI Taxonomy" id="327160"/>
    <lineage>
        <taxon>Bacteria</taxon>
        <taxon>Pseudomonadati</taxon>
        <taxon>Pseudomonadota</taxon>
        <taxon>Betaproteobacteria</taxon>
        <taxon>Candidatus Accumulibacter</taxon>
    </lineage>
</organism>
<dbReference type="EC" id="4.2.1.2" evidence="2"/>
<name>A0A080LWD2_9PROT</name>
<evidence type="ECO:0000313" key="2">
    <source>
        <dbReference type="EMBL" id="KFB73047.1"/>
    </source>
</evidence>
<gene>
    <name evidence="2" type="primary">fumC</name>
    <name evidence="2" type="ORF">AW09_001734</name>
</gene>
<dbReference type="EMBL" id="JDVG02000295">
    <property type="protein sequence ID" value="KFB73047.1"/>
    <property type="molecule type" value="Genomic_DNA"/>
</dbReference>
<dbReference type="AlphaFoldDB" id="A0A080LWD2"/>
<sequence>MPGKVNPTQCEALTMLCYQVMANDVAIGLGGAAGNFELNVCQPLIAHNLLQSVRLLADGMTSFEAHCVRGIEARRERIAELLERSLMLVTALVPHIGYDRAAEIARHAHQHGSTLREAALALGQVTAEDFDRWLRPAAMLSGSDGEAR</sequence>
<dbReference type="PANTHER" id="PTHR11444">
    <property type="entry name" value="ASPARTATEAMMONIA/ARGININOSUCCINATE/ADENYLOSUCCINATE LYASE"/>
    <property type="match status" value="1"/>
</dbReference>
<dbReference type="InterPro" id="IPR005677">
    <property type="entry name" value="Fum_hydII"/>
</dbReference>
<dbReference type="Gene3D" id="1.10.40.30">
    <property type="entry name" value="Fumarase/aspartase (C-terminal domain)"/>
    <property type="match status" value="1"/>
</dbReference>
<dbReference type="GO" id="GO:0006099">
    <property type="term" value="P:tricarboxylic acid cycle"/>
    <property type="evidence" value="ECO:0007669"/>
    <property type="project" value="InterPro"/>
</dbReference>
<dbReference type="PANTHER" id="PTHR11444:SF1">
    <property type="entry name" value="FUMARATE HYDRATASE, MITOCHONDRIAL"/>
    <property type="match status" value="1"/>
</dbReference>
<dbReference type="GO" id="GO:0004333">
    <property type="term" value="F:fumarate hydratase activity"/>
    <property type="evidence" value="ECO:0007669"/>
    <property type="project" value="UniProtKB-EC"/>
</dbReference>
<dbReference type="Proteomes" id="UP000020077">
    <property type="component" value="Unassembled WGS sequence"/>
</dbReference>
<dbReference type="InterPro" id="IPR018951">
    <property type="entry name" value="Fumarase_C_C"/>
</dbReference>
<evidence type="ECO:0000259" key="1">
    <source>
        <dbReference type="Pfam" id="PF10415"/>
    </source>
</evidence>
<dbReference type="InterPro" id="IPR008948">
    <property type="entry name" value="L-Aspartase-like"/>
</dbReference>
<dbReference type="GO" id="GO:0006106">
    <property type="term" value="P:fumarate metabolic process"/>
    <property type="evidence" value="ECO:0007669"/>
    <property type="project" value="InterPro"/>
</dbReference>
<dbReference type="SUPFAM" id="SSF48557">
    <property type="entry name" value="L-aspartase-like"/>
    <property type="match status" value="1"/>
</dbReference>
<dbReference type="GO" id="GO:0006108">
    <property type="term" value="P:malate metabolic process"/>
    <property type="evidence" value="ECO:0007669"/>
    <property type="project" value="TreeGrafter"/>
</dbReference>
<keyword evidence="2" id="KW-0456">Lyase</keyword>
<feature type="domain" description="Fumarase C C-terminal" evidence="1">
    <location>
        <begin position="88"/>
        <end position="140"/>
    </location>
</feature>
<reference evidence="2 3" key="1">
    <citation type="submission" date="2014-02" db="EMBL/GenBank/DDBJ databases">
        <title>Expanding our view of genomic diversity in Candidatus Accumulibacter clades.</title>
        <authorList>
            <person name="Skennerton C.T."/>
            <person name="Barr J.J."/>
            <person name="Slater F.R."/>
            <person name="Bond P.L."/>
            <person name="Tyson G.W."/>
        </authorList>
    </citation>
    <scope>NUCLEOTIDE SEQUENCE [LARGE SCALE GENOMIC DNA]</scope>
    <source>
        <strain evidence="3">BA-91</strain>
    </source>
</reference>